<name>A0A9D4J3B9_DREPO</name>
<accession>A0A9D4J3B9</accession>
<keyword evidence="4" id="KW-1185">Reference proteome</keyword>
<dbReference type="EMBL" id="JAIWYP010000007">
    <property type="protein sequence ID" value="KAH3794329.1"/>
    <property type="molecule type" value="Genomic_DNA"/>
</dbReference>
<dbReference type="Pfam" id="PF20960">
    <property type="entry name" value="Bag6_BAGS"/>
    <property type="match status" value="1"/>
</dbReference>
<dbReference type="AlphaFoldDB" id="A0A9D4J3B9"/>
<evidence type="ECO:0000259" key="2">
    <source>
        <dbReference type="Pfam" id="PF20960"/>
    </source>
</evidence>
<reference evidence="3" key="1">
    <citation type="journal article" date="2019" name="bioRxiv">
        <title>The Genome of the Zebra Mussel, Dreissena polymorpha: A Resource for Invasive Species Research.</title>
        <authorList>
            <person name="McCartney M.A."/>
            <person name="Auch B."/>
            <person name="Kono T."/>
            <person name="Mallez S."/>
            <person name="Zhang Y."/>
            <person name="Obille A."/>
            <person name="Becker A."/>
            <person name="Abrahante J.E."/>
            <person name="Garbe J."/>
            <person name="Badalamenti J.P."/>
            <person name="Herman A."/>
            <person name="Mangelson H."/>
            <person name="Liachko I."/>
            <person name="Sullivan S."/>
            <person name="Sone E.D."/>
            <person name="Koren S."/>
            <person name="Silverstein K.A.T."/>
            <person name="Beckman K.B."/>
            <person name="Gohl D.M."/>
        </authorList>
    </citation>
    <scope>NUCLEOTIDE SEQUENCE</scope>
    <source>
        <strain evidence="3">Duluth1</strain>
        <tissue evidence="3">Whole animal</tissue>
    </source>
</reference>
<sequence length="88" mass="9765">MMADQKPGDLSNPAHVLPDSIRQAVAAAAVEPISSLDNLTTELASDSDLHDAFEAQLSRSLAQRLDNDTDYKSDRFPNTEEYYHKSEK</sequence>
<evidence type="ECO:0000313" key="4">
    <source>
        <dbReference type="Proteomes" id="UP000828390"/>
    </source>
</evidence>
<feature type="domain" description="Bag6 BAG-similar" evidence="2">
    <location>
        <begin position="17"/>
        <end position="65"/>
    </location>
</feature>
<evidence type="ECO:0000313" key="3">
    <source>
        <dbReference type="EMBL" id="KAH3794329.1"/>
    </source>
</evidence>
<dbReference type="InterPro" id="IPR048926">
    <property type="entry name" value="Bag6_BAGS"/>
</dbReference>
<feature type="region of interest" description="Disordered" evidence="1">
    <location>
        <begin position="68"/>
        <end position="88"/>
    </location>
</feature>
<reference evidence="3" key="2">
    <citation type="submission" date="2020-11" db="EMBL/GenBank/DDBJ databases">
        <authorList>
            <person name="McCartney M.A."/>
            <person name="Auch B."/>
            <person name="Kono T."/>
            <person name="Mallez S."/>
            <person name="Becker A."/>
            <person name="Gohl D.M."/>
            <person name="Silverstein K.A.T."/>
            <person name="Koren S."/>
            <person name="Bechman K.B."/>
            <person name="Herman A."/>
            <person name="Abrahante J.E."/>
            <person name="Garbe J."/>
        </authorList>
    </citation>
    <scope>NUCLEOTIDE SEQUENCE</scope>
    <source>
        <strain evidence="3">Duluth1</strain>
        <tissue evidence="3">Whole animal</tissue>
    </source>
</reference>
<evidence type="ECO:0000256" key="1">
    <source>
        <dbReference type="SAM" id="MobiDB-lite"/>
    </source>
</evidence>
<gene>
    <name evidence="3" type="ORF">DPMN_147860</name>
</gene>
<protein>
    <recommendedName>
        <fullName evidence="2">Bag6 BAG-similar domain-containing protein</fullName>
    </recommendedName>
</protein>
<organism evidence="3 4">
    <name type="scientific">Dreissena polymorpha</name>
    <name type="common">Zebra mussel</name>
    <name type="synonym">Mytilus polymorpha</name>
    <dbReference type="NCBI Taxonomy" id="45954"/>
    <lineage>
        <taxon>Eukaryota</taxon>
        <taxon>Metazoa</taxon>
        <taxon>Spiralia</taxon>
        <taxon>Lophotrochozoa</taxon>
        <taxon>Mollusca</taxon>
        <taxon>Bivalvia</taxon>
        <taxon>Autobranchia</taxon>
        <taxon>Heteroconchia</taxon>
        <taxon>Euheterodonta</taxon>
        <taxon>Imparidentia</taxon>
        <taxon>Neoheterodontei</taxon>
        <taxon>Myida</taxon>
        <taxon>Dreissenoidea</taxon>
        <taxon>Dreissenidae</taxon>
        <taxon>Dreissena</taxon>
    </lineage>
</organism>
<comment type="caution">
    <text evidence="3">The sequence shown here is derived from an EMBL/GenBank/DDBJ whole genome shotgun (WGS) entry which is preliminary data.</text>
</comment>
<dbReference type="Proteomes" id="UP000828390">
    <property type="component" value="Unassembled WGS sequence"/>
</dbReference>
<proteinExistence type="predicted"/>